<evidence type="ECO:0000256" key="1">
    <source>
        <dbReference type="SAM" id="MobiDB-lite"/>
    </source>
</evidence>
<evidence type="ECO:0000313" key="2">
    <source>
        <dbReference type="EMBL" id="GBH22856.1"/>
    </source>
</evidence>
<sequence>MSNVTEKYKGKLPRPAKDQSVKEFEEEEIKPDAEYTEFKSVKDILAKPDYFEPIINTPEFISMLEKEGIEIPTFSTPSKEVKVDGDKKEKAIKQEEEPKESMKNTDEEEPKASIDVVMVPSLEEISPTDSMSPVEEMPSKAHFEPVYRRIVHTLTKPVSFDVTHGLATLNNTGLEDMYIDYSGDRTTKKGRVLFRWLQTYRPMGRVESIKYDSSTGLVDSSNHSYVFTSEVAGNSAMSHAYEINSLRPKVEVAQPGFRANVFADATIPDVITSQVDGRVIDLSINSRPIGSRIKSADVIMNPWRAPIMLRDMAAYNYMTLSFNDWKDVHIDYINQGMLRYVRERNAKERDVITNTTLQKTAYDRYIIGNAGANSVTYYYETIPDYAPILCESVLGRSFSKASEAMSTIAPSQRSISTNITNRQASSMLLNLTAVQPSAGANMMRDLGAYLLGGKRHVLEVDVDDGATKTPLLNALSSMASLIVLDRRFLDERSKRQLLVNVLLPFYDEFPTTRIQPGQRGQPGERNVSRSVHDIADEFLGNAANANLPEVTKMVDLAGRGRAKGREIRMMLQDLLRNVMVIKFEQLGMTDNMFKTGAGRPYMPFSSRDDITDIVLFGTRTDGEESRMHEMASYRPGAIRMANALERFADVLGRLRQFDGLGLAVSEAMKTSSHLPASMAIFTDSFVHGSVHTDLLPATAQVRYEKSVGSVVLPFDGALSFLLYGIGSSEMSASNDSFVRFKSLSSPTMPSLYPAYLYFERAIVGSAYAAFKDDLLITHFDMVVSVCLDALKVYFNAVDPDSASRITYLFDERDTLENEYLELPASLTSSIFSTHQYMPRMGANGPQKLPGSFNTNEQIHELNEMVNPYKDSLDAADKIITKLYIDFKPLAPIDIETYNQGTTLVYTKEGHDDARYLSLKEIVKEARYIDSLELSIDGIKNMAIAHLRRMENEEELNMYDGVMVDTLMTTFKFVEHKGLSDMVVDTPKIKIDRNPRMLDTDFEVSEVSIYYHRVTDRQGDLSNPAKRRELDYLSGFLTYVSVSRNEIQKSLINFDHVDPMDPSIYKVIRDQNENVRLEPNALSSVRIRDGRGITYAGTMTLSTRESEDIGITTSLNPKEEF</sequence>
<proteinExistence type="predicted"/>
<feature type="region of interest" description="Disordered" evidence="1">
    <location>
        <begin position="1"/>
        <end position="28"/>
    </location>
</feature>
<dbReference type="AlphaFoldDB" id="A0A2V0RBX0"/>
<comment type="caution">
    <text evidence="2">The sequence shown here is derived from an EMBL/GenBank/DDBJ whole genome shotgun (WGS) entry which is preliminary data.</text>
</comment>
<protein>
    <submittedName>
        <fullName evidence="2">Capsid</fullName>
    </submittedName>
</protein>
<reference evidence="2" key="1">
    <citation type="submission" date="2017-04" db="EMBL/GenBank/DDBJ databases">
        <title>Unveiling RNA virosphere associated with marine microorganisms.</title>
        <authorList>
            <person name="Urayama S."/>
            <person name="Takaki Y."/>
            <person name="Nishi S."/>
            <person name="Yoshida Y."/>
            <person name="Deguchi S."/>
            <person name="Takai K."/>
            <person name="Nunoura T."/>
        </authorList>
    </citation>
    <scope>NUCLEOTIDE SEQUENCE</scope>
</reference>
<organism evidence="2">
    <name type="scientific">viral metagenome</name>
    <dbReference type="NCBI Taxonomy" id="1070528"/>
    <lineage>
        <taxon>unclassified sequences</taxon>
        <taxon>metagenomes</taxon>
        <taxon>organismal metagenomes</taxon>
    </lineage>
</organism>
<feature type="compositionally biased region" description="Basic and acidic residues" evidence="1">
    <location>
        <begin position="79"/>
        <end position="105"/>
    </location>
</feature>
<name>A0A2V0RBX0_9ZZZZ</name>
<feature type="region of interest" description="Disordered" evidence="1">
    <location>
        <begin position="75"/>
        <end position="110"/>
    </location>
</feature>
<accession>A0A2V0RBX0</accession>
<dbReference type="EMBL" id="BDQE01000131">
    <property type="protein sequence ID" value="GBH22856.1"/>
    <property type="molecule type" value="Genomic_RNA"/>
</dbReference>